<dbReference type="GO" id="GO:0008270">
    <property type="term" value="F:zinc ion binding"/>
    <property type="evidence" value="ECO:0007669"/>
    <property type="project" value="UniProtKB-KW"/>
</dbReference>
<sequence>MERLVERESVIVPNSVIVSEIAGDEQIDEVTEFLKQYGSISRVLKVDDSKSEFFPSVVVEYNSGTAVDALEPLPYNHISDSGVNYRIQSLASVYTRCVGNDTTKSYLTELKNLAKMSGRGFADVLKDMMSQIAESIKEPERDQSEQIDLPESPLAEFQPSAVEPSVDGAQQSNHSNHTARNPAHSAPTIPAPDLNPPEVRRVVVEHIVRRDDHSVQHFSQKLRAFSGKDPRPTYEPDYDTWRSSAELIMSDTSLSHLQQSRKILESLLPPAADVVKHLNPDSSPADYLQMLDSAYGTVQDGGELYAKFLDTFQNPGEKPSAYLQRLQVALTHTVKRGGALSNDVDRLLVTQFCRGCWDDSLLNALQLKQKRTNPPSFPELLLLLRTEEDQNATKNMRMKQHLNITKQKATYHLQTVKGCLDENEDTTTLSSIKELSKKVAELQAQLVWLTAKPKTQNSRCALHTKSKENRKPDRVSKEPTERTVKTQSTPPKPWYCFQCGEDGHIKPNCENEPNPALVAEKRKLFKEKQRKWEVENPPAAKEQLN</sequence>
<feature type="region of interest" description="Disordered" evidence="2">
    <location>
        <begin position="163"/>
        <end position="196"/>
    </location>
</feature>
<reference evidence="5" key="1">
    <citation type="submission" date="2020-03" db="EMBL/GenBank/DDBJ databases">
        <title>Evolution of repeat sequences and sex chromosomes of tilapia species revealed by chromosome-level genomes.</title>
        <authorList>
            <person name="Xu L."/>
            <person name="Tao W."/>
            <person name="Wang D."/>
            <person name="Zhou Q."/>
        </authorList>
    </citation>
    <scope>NUCLEOTIDE SEQUENCE [LARGE SCALE GENOMIC DNA]</scope>
    <source>
        <strain evidence="5">Israel</strain>
    </source>
</reference>
<dbReference type="InterPro" id="IPR001878">
    <property type="entry name" value="Znf_CCHC"/>
</dbReference>
<organism evidence="4 5">
    <name type="scientific">Oreochromis aureus</name>
    <name type="common">Israeli tilapia</name>
    <name type="synonym">Chromis aureus</name>
    <dbReference type="NCBI Taxonomy" id="47969"/>
    <lineage>
        <taxon>Eukaryota</taxon>
        <taxon>Metazoa</taxon>
        <taxon>Chordata</taxon>
        <taxon>Craniata</taxon>
        <taxon>Vertebrata</taxon>
        <taxon>Euteleostomi</taxon>
        <taxon>Actinopterygii</taxon>
        <taxon>Neopterygii</taxon>
        <taxon>Teleostei</taxon>
        <taxon>Neoteleostei</taxon>
        <taxon>Acanthomorphata</taxon>
        <taxon>Ovalentaria</taxon>
        <taxon>Cichlomorphae</taxon>
        <taxon>Cichliformes</taxon>
        <taxon>Cichlidae</taxon>
        <taxon>African cichlids</taxon>
        <taxon>Pseudocrenilabrinae</taxon>
        <taxon>Oreochromini</taxon>
        <taxon>Oreochromis</taxon>
    </lineage>
</organism>
<evidence type="ECO:0000313" key="5">
    <source>
        <dbReference type="Proteomes" id="UP000472276"/>
    </source>
</evidence>
<keyword evidence="1" id="KW-0863">Zinc-finger</keyword>
<evidence type="ECO:0000256" key="1">
    <source>
        <dbReference type="PROSITE-ProRule" id="PRU00047"/>
    </source>
</evidence>
<feature type="compositionally biased region" description="Polar residues" evidence="2">
    <location>
        <begin position="168"/>
        <end position="179"/>
    </location>
</feature>
<dbReference type="InterPro" id="IPR048270">
    <property type="entry name" value="PNMA_C"/>
</dbReference>
<dbReference type="PANTHER" id="PTHR23095:SF53">
    <property type="entry name" value="ZINC FINGER CCHC DOMAIN-CONTAINING PROTEIN 12-LIKE"/>
    <property type="match status" value="1"/>
</dbReference>
<protein>
    <recommendedName>
        <fullName evidence="3">CCHC-type domain-containing protein</fullName>
    </recommendedName>
</protein>
<dbReference type="PANTHER" id="PTHR23095">
    <property type="entry name" value="PARANEOPLASTIC ANTIGEN"/>
    <property type="match status" value="1"/>
</dbReference>
<dbReference type="Proteomes" id="UP000472276">
    <property type="component" value="Unassembled WGS sequence"/>
</dbReference>
<dbReference type="InterPro" id="IPR026523">
    <property type="entry name" value="PNMA"/>
</dbReference>
<dbReference type="SUPFAM" id="SSF57756">
    <property type="entry name" value="Retrovirus zinc finger-like domains"/>
    <property type="match status" value="1"/>
</dbReference>
<accession>A0AAZ1WWQ2</accession>
<feature type="compositionally biased region" description="Basic and acidic residues" evidence="2">
    <location>
        <begin position="465"/>
        <end position="484"/>
    </location>
</feature>
<keyword evidence="1" id="KW-0862">Zinc</keyword>
<reference evidence="4" key="2">
    <citation type="submission" date="2025-08" db="UniProtKB">
        <authorList>
            <consortium name="Ensembl"/>
        </authorList>
    </citation>
    <scope>IDENTIFICATION</scope>
</reference>
<proteinExistence type="predicted"/>
<feature type="domain" description="CCHC-type" evidence="3">
    <location>
        <begin position="496"/>
        <end position="511"/>
    </location>
</feature>
<dbReference type="InterPro" id="IPR036875">
    <property type="entry name" value="Znf_CCHC_sf"/>
</dbReference>
<keyword evidence="1" id="KW-0479">Metal-binding</keyword>
<evidence type="ECO:0000259" key="3">
    <source>
        <dbReference type="PROSITE" id="PS50158"/>
    </source>
</evidence>
<evidence type="ECO:0000313" key="4">
    <source>
        <dbReference type="Ensembl" id="ENSOABP00000059840.1"/>
    </source>
</evidence>
<dbReference type="Pfam" id="PF14893">
    <property type="entry name" value="PNMA"/>
    <property type="match status" value="1"/>
</dbReference>
<keyword evidence="5" id="KW-1185">Reference proteome</keyword>
<dbReference type="GO" id="GO:0003676">
    <property type="term" value="F:nucleic acid binding"/>
    <property type="evidence" value="ECO:0007669"/>
    <property type="project" value="InterPro"/>
</dbReference>
<dbReference type="PROSITE" id="PS50158">
    <property type="entry name" value="ZF_CCHC"/>
    <property type="match status" value="1"/>
</dbReference>
<evidence type="ECO:0000256" key="2">
    <source>
        <dbReference type="SAM" id="MobiDB-lite"/>
    </source>
</evidence>
<name>A0AAZ1WWQ2_OREAU</name>
<dbReference type="AlphaFoldDB" id="A0AAZ1WWQ2"/>
<feature type="region of interest" description="Disordered" evidence="2">
    <location>
        <begin position="457"/>
        <end position="489"/>
    </location>
</feature>
<reference evidence="4" key="3">
    <citation type="submission" date="2025-09" db="UniProtKB">
        <authorList>
            <consortium name="Ensembl"/>
        </authorList>
    </citation>
    <scope>IDENTIFICATION</scope>
</reference>
<dbReference type="Ensembl" id="ENSOABT00000065750.1">
    <property type="protein sequence ID" value="ENSOABP00000059840.1"/>
    <property type="gene ID" value="ENSOABG00000027287.1"/>
</dbReference>